<keyword evidence="10" id="KW-1185">Reference proteome</keyword>
<dbReference type="PANTHER" id="PTHR12154">
    <property type="entry name" value="GLYCOSYL TRANSFERASE-RELATED"/>
    <property type="match status" value="1"/>
</dbReference>
<evidence type="ECO:0000256" key="2">
    <source>
        <dbReference type="ARBA" id="ARBA00009731"/>
    </source>
</evidence>
<dbReference type="eggNOG" id="KOG3339">
    <property type="taxonomic scope" value="Eukaryota"/>
</dbReference>
<dbReference type="InterPro" id="IPR013969">
    <property type="entry name" value="Oligosacch_biosynth_Alg14"/>
</dbReference>
<keyword evidence="4 8" id="KW-0812">Transmembrane</keyword>
<protein>
    <recommendedName>
        <fullName evidence="3">UDP-N-acetylglucosamine transferase subunit ALG14</fullName>
    </recommendedName>
</protein>
<organism evidence="9 10">
    <name type="scientific">Ciona savignyi</name>
    <name type="common">Pacific transparent sea squirt</name>
    <dbReference type="NCBI Taxonomy" id="51511"/>
    <lineage>
        <taxon>Eukaryota</taxon>
        <taxon>Metazoa</taxon>
        <taxon>Chordata</taxon>
        <taxon>Tunicata</taxon>
        <taxon>Ascidiacea</taxon>
        <taxon>Phlebobranchia</taxon>
        <taxon>Cionidae</taxon>
        <taxon>Ciona</taxon>
    </lineage>
</organism>
<dbReference type="PANTHER" id="PTHR12154:SF4">
    <property type="entry name" value="UDP-N-ACETYLGLUCOSAMINE TRANSFERASE SUBUNIT ALG14 HOMOLOG"/>
    <property type="match status" value="1"/>
</dbReference>
<dbReference type="STRING" id="51511.ENSCSAVP00000013450"/>
<comment type="subcellular location">
    <subcellularLocation>
        <location evidence="1">Endoplasmic reticulum membrane</location>
        <topology evidence="1">Single-pass membrane protein</topology>
    </subcellularLocation>
</comment>
<dbReference type="GeneTree" id="ENSGT00390000002579"/>
<accession>H2Z789</accession>
<evidence type="ECO:0000256" key="8">
    <source>
        <dbReference type="SAM" id="Phobius"/>
    </source>
</evidence>
<keyword evidence="7 8" id="KW-0472">Membrane</keyword>
<feature type="transmembrane region" description="Helical" evidence="8">
    <location>
        <begin position="6"/>
        <end position="22"/>
    </location>
</feature>
<dbReference type="GO" id="GO:0006488">
    <property type="term" value="P:dolichol-linked oligosaccharide biosynthetic process"/>
    <property type="evidence" value="ECO:0007669"/>
    <property type="project" value="InterPro"/>
</dbReference>
<name>H2Z789_CIOSA</name>
<evidence type="ECO:0000256" key="1">
    <source>
        <dbReference type="ARBA" id="ARBA00004389"/>
    </source>
</evidence>
<sequence length="205" mass="23316">MEYWLWVLLLIIFVLVFMRLKLKSNTKQGKKRILAIAGSGGHTTELIRLLSSLPSATLERHYAVADTDRMSIKKITEFESKLSSKSKYFTYVIPRSREVAQSWLSTVFTTLFSFVYCIPVILKSKPDILLCNGPGTCIPICIAALIFKFLGFCRGEIIFVESICRVTSMSMSGKIIYPFSTKFFIQWPHLLTSYPKAIYLGGRIC</sequence>
<dbReference type="Ensembl" id="ENSCSAVT00000013606.1">
    <property type="protein sequence ID" value="ENSCSAVP00000013451.1"/>
    <property type="gene ID" value="ENSCSAVG00000007897.1"/>
</dbReference>
<proteinExistence type="inferred from homology"/>
<dbReference type="SUPFAM" id="SSF53756">
    <property type="entry name" value="UDP-Glycosyltransferase/glycogen phosphorylase"/>
    <property type="match status" value="1"/>
</dbReference>
<comment type="similarity">
    <text evidence="2">Belongs to the ALG14 family.</text>
</comment>
<evidence type="ECO:0000256" key="4">
    <source>
        <dbReference type="ARBA" id="ARBA00022692"/>
    </source>
</evidence>
<evidence type="ECO:0000256" key="6">
    <source>
        <dbReference type="ARBA" id="ARBA00022989"/>
    </source>
</evidence>
<evidence type="ECO:0000313" key="10">
    <source>
        <dbReference type="Proteomes" id="UP000007875"/>
    </source>
</evidence>
<dbReference type="OMA" id="GTCCIIT"/>
<evidence type="ECO:0000256" key="3">
    <source>
        <dbReference type="ARBA" id="ARBA00017467"/>
    </source>
</evidence>
<feature type="transmembrane region" description="Helical" evidence="8">
    <location>
        <begin position="128"/>
        <end position="147"/>
    </location>
</feature>
<dbReference type="Gene3D" id="3.40.50.2000">
    <property type="entry name" value="Glycogen Phosphorylase B"/>
    <property type="match status" value="1"/>
</dbReference>
<keyword evidence="6 8" id="KW-1133">Transmembrane helix</keyword>
<reference evidence="10" key="1">
    <citation type="submission" date="2003-08" db="EMBL/GenBank/DDBJ databases">
        <authorList>
            <person name="Birren B."/>
            <person name="Nusbaum C."/>
            <person name="Abebe A."/>
            <person name="Abouelleil A."/>
            <person name="Adekoya E."/>
            <person name="Ait-zahra M."/>
            <person name="Allen N."/>
            <person name="Allen T."/>
            <person name="An P."/>
            <person name="Anderson M."/>
            <person name="Anderson S."/>
            <person name="Arachchi H."/>
            <person name="Armbruster J."/>
            <person name="Bachantsang P."/>
            <person name="Baldwin J."/>
            <person name="Barry A."/>
            <person name="Bayul T."/>
            <person name="Blitshsteyn B."/>
            <person name="Bloom T."/>
            <person name="Blye J."/>
            <person name="Boguslavskiy L."/>
            <person name="Borowsky M."/>
            <person name="Boukhgalter B."/>
            <person name="Brunache A."/>
            <person name="Butler J."/>
            <person name="Calixte N."/>
            <person name="Calvo S."/>
            <person name="Camarata J."/>
            <person name="Campo K."/>
            <person name="Chang J."/>
            <person name="Cheshatsang Y."/>
            <person name="Citroen M."/>
            <person name="Collymore A."/>
            <person name="Considine T."/>
            <person name="Cook A."/>
            <person name="Cooke P."/>
            <person name="Corum B."/>
            <person name="Cuomo C."/>
            <person name="David R."/>
            <person name="Dawoe T."/>
            <person name="Degray S."/>
            <person name="Dodge S."/>
            <person name="Dooley K."/>
            <person name="Dorje P."/>
            <person name="Dorjee K."/>
            <person name="Dorris L."/>
            <person name="Duffey N."/>
            <person name="Dupes A."/>
            <person name="Elkins T."/>
            <person name="Engels R."/>
            <person name="Erickson J."/>
            <person name="Farina A."/>
            <person name="Faro S."/>
            <person name="Ferreira P."/>
            <person name="Fischer H."/>
            <person name="Fitzgerald M."/>
            <person name="Foley K."/>
            <person name="Gage D."/>
            <person name="Galagan J."/>
            <person name="Gearin G."/>
            <person name="Gnerre S."/>
            <person name="Gnirke A."/>
            <person name="Goyette A."/>
            <person name="Graham J."/>
            <person name="Grandbois E."/>
            <person name="Gyaltsen K."/>
            <person name="Hafez N."/>
            <person name="Hagopian D."/>
            <person name="Hagos B."/>
            <person name="Hall J."/>
            <person name="Hatcher B."/>
            <person name="Heller A."/>
            <person name="Higgins H."/>
            <person name="Honan T."/>
            <person name="Horn A."/>
            <person name="Houde N."/>
            <person name="Hughes L."/>
            <person name="Hulme W."/>
            <person name="Husby E."/>
            <person name="Iliev I."/>
            <person name="Jaffe D."/>
            <person name="Jones C."/>
            <person name="Kamal M."/>
            <person name="Kamat A."/>
            <person name="Kamvysselis M."/>
            <person name="Karlsson E."/>
            <person name="Kells C."/>
            <person name="Kieu A."/>
            <person name="Kisner P."/>
            <person name="Kodira C."/>
            <person name="Kulbokas E."/>
            <person name="Labutti K."/>
            <person name="Lama D."/>
            <person name="Landers T."/>
            <person name="Leger J."/>
            <person name="Levine S."/>
            <person name="Lewis D."/>
            <person name="Lewis T."/>
            <person name="Lindblad-toh K."/>
            <person name="Liu X."/>
            <person name="Lokyitsang T."/>
            <person name="Lokyitsang Y."/>
            <person name="Lucien O."/>
            <person name="Lui A."/>
            <person name="Ma L.J."/>
            <person name="Mabbitt R."/>
            <person name="Macdonald J."/>
            <person name="Maclean C."/>
            <person name="Major J."/>
            <person name="Manning J."/>
            <person name="Marabella R."/>
            <person name="Maru K."/>
            <person name="Matthews C."/>
            <person name="Mauceli E."/>
            <person name="Mccarthy M."/>
            <person name="Mcdonough S."/>
            <person name="Mcghee T."/>
            <person name="Meldrim J."/>
            <person name="Meneus L."/>
            <person name="Mesirov J."/>
            <person name="Mihalev A."/>
            <person name="Mihova T."/>
            <person name="Mikkelsen T."/>
            <person name="Mlenga V."/>
            <person name="Moru K."/>
            <person name="Mozes J."/>
            <person name="Mulrain L."/>
            <person name="Munson G."/>
            <person name="Naylor J."/>
            <person name="Newes C."/>
            <person name="Nguyen C."/>
            <person name="Nguyen N."/>
            <person name="Nguyen T."/>
            <person name="Nicol R."/>
            <person name="Nielsen C."/>
            <person name="Nizzari M."/>
            <person name="Norbu C."/>
            <person name="Norbu N."/>
            <person name="O'donnell P."/>
            <person name="Okoawo O."/>
            <person name="O'leary S."/>
            <person name="Omotosho B."/>
            <person name="O'neill K."/>
            <person name="Osman S."/>
            <person name="Parker S."/>
            <person name="Perrin D."/>
            <person name="Phunkhang P."/>
            <person name="Piqani B."/>
            <person name="Purcell S."/>
            <person name="Rachupka T."/>
            <person name="Ramasamy U."/>
            <person name="Rameau R."/>
            <person name="Ray V."/>
            <person name="Raymond C."/>
            <person name="Retta R."/>
            <person name="Richardson S."/>
            <person name="Rise C."/>
            <person name="Rodriguez J."/>
            <person name="Rogers J."/>
            <person name="Rogov P."/>
            <person name="Rutman M."/>
            <person name="Schupbach R."/>
            <person name="Seaman C."/>
            <person name="Settipalli S."/>
            <person name="Sharpe T."/>
            <person name="Sheridan J."/>
            <person name="Sherpa N."/>
            <person name="Shi J."/>
            <person name="Smirnov S."/>
            <person name="Smith C."/>
            <person name="Sougnez C."/>
            <person name="Spencer B."/>
            <person name="Stalker J."/>
            <person name="Stange-thomann N."/>
            <person name="Stavropoulos S."/>
            <person name="Stetson K."/>
            <person name="Stone C."/>
            <person name="Stone S."/>
            <person name="Stubbs M."/>
            <person name="Talamas J."/>
            <person name="Tchuinga P."/>
            <person name="Tenzing P."/>
            <person name="Tesfaye S."/>
            <person name="Theodore J."/>
            <person name="Thoulutsang Y."/>
            <person name="Topham K."/>
            <person name="Towey S."/>
            <person name="Tsamla T."/>
            <person name="Tsomo N."/>
            <person name="Vallee D."/>
            <person name="Vassiliev H."/>
            <person name="Venkataraman V."/>
            <person name="Vinson J."/>
            <person name="Vo A."/>
            <person name="Wade C."/>
            <person name="Wang S."/>
            <person name="Wangchuk T."/>
            <person name="Wangdi T."/>
            <person name="Whittaker C."/>
            <person name="Wilkinson J."/>
            <person name="Wu Y."/>
            <person name="Wyman D."/>
            <person name="Yadav S."/>
            <person name="Yang S."/>
            <person name="Yang X."/>
            <person name="Yeager S."/>
            <person name="Yee E."/>
            <person name="Young G."/>
            <person name="Zainoun J."/>
            <person name="Zembeck L."/>
            <person name="Zimmer A."/>
            <person name="Zody M."/>
            <person name="Lander E."/>
        </authorList>
    </citation>
    <scope>NUCLEOTIDE SEQUENCE [LARGE SCALE GENOMIC DNA]</scope>
</reference>
<evidence type="ECO:0000256" key="5">
    <source>
        <dbReference type="ARBA" id="ARBA00022824"/>
    </source>
</evidence>
<dbReference type="GO" id="GO:0004577">
    <property type="term" value="F:N-acetylglucosaminyldiphosphodolichol N-acetylglucosaminyltransferase activity"/>
    <property type="evidence" value="ECO:0007669"/>
    <property type="project" value="TreeGrafter"/>
</dbReference>
<reference evidence="9" key="2">
    <citation type="submission" date="2025-05" db="UniProtKB">
        <authorList>
            <consortium name="Ensembl"/>
        </authorList>
    </citation>
    <scope>IDENTIFICATION</scope>
</reference>
<dbReference type="HOGENOM" id="CLU_064541_2_0_1"/>
<feature type="transmembrane region" description="Helical" evidence="8">
    <location>
        <begin position="103"/>
        <end position="122"/>
    </location>
</feature>
<dbReference type="NCBIfam" id="NF041549">
    <property type="entry name" value="PssD"/>
    <property type="match status" value="1"/>
</dbReference>
<evidence type="ECO:0000313" key="9">
    <source>
        <dbReference type="Ensembl" id="ENSCSAVP00000013451.1"/>
    </source>
</evidence>
<dbReference type="Pfam" id="PF08660">
    <property type="entry name" value="Alg14"/>
    <property type="match status" value="1"/>
</dbReference>
<dbReference type="Proteomes" id="UP000007875">
    <property type="component" value="Unassembled WGS sequence"/>
</dbReference>
<keyword evidence="5" id="KW-0256">Endoplasmic reticulum</keyword>
<dbReference type="Ensembl" id="ENSCSAVT00000013605.1">
    <property type="protein sequence ID" value="ENSCSAVP00000013450.1"/>
    <property type="gene ID" value="ENSCSAVG00000007897.1"/>
</dbReference>
<dbReference type="GO" id="GO:0043541">
    <property type="term" value="C:UDP-N-acetylglucosamine transferase complex"/>
    <property type="evidence" value="ECO:0007669"/>
    <property type="project" value="TreeGrafter"/>
</dbReference>
<dbReference type="AlphaFoldDB" id="H2Z789"/>
<evidence type="ECO:0000256" key="7">
    <source>
        <dbReference type="ARBA" id="ARBA00023136"/>
    </source>
</evidence>